<proteinExistence type="predicted"/>
<dbReference type="InterPro" id="IPR011032">
    <property type="entry name" value="GroES-like_sf"/>
</dbReference>
<evidence type="ECO:0000256" key="4">
    <source>
        <dbReference type="ARBA" id="ARBA00022833"/>
    </source>
</evidence>
<protein>
    <recommendedName>
        <fullName evidence="6">Alcohol dehydrogenase-like C-terminal domain-containing protein</fullName>
    </recommendedName>
</protein>
<reference evidence="5" key="1">
    <citation type="submission" date="2013-07" db="EMBL/GenBank/DDBJ databases">
        <title>The genome of Eucalyptus grandis.</title>
        <authorList>
            <person name="Schmutz J."/>
            <person name="Hayes R."/>
            <person name="Myburg A."/>
            <person name="Tuskan G."/>
            <person name="Grattapaglia D."/>
            <person name="Rokhsar D.S."/>
        </authorList>
    </citation>
    <scope>NUCLEOTIDE SEQUENCE</scope>
    <source>
        <tissue evidence="5">Leaf extractions</tissue>
    </source>
</reference>
<dbReference type="SUPFAM" id="SSF51735">
    <property type="entry name" value="NAD(P)-binding Rossmann-fold domains"/>
    <property type="match status" value="1"/>
</dbReference>
<evidence type="ECO:0000313" key="5">
    <source>
        <dbReference type="EMBL" id="KCW68045.1"/>
    </source>
</evidence>
<evidence type="ECO:0000256" key="3">
    <source>
        <dbReference type="ARBA" id="ARBA00022723"/>
    </source>
</evidence>
<evidence type="ECO:0000256" key="1">
    <source>
        <dbReference type="ARBA" id="ARBA00001947"/>
    </source>
</evidence>
<dbReference type="InterPro" id="IPR036291">
    <property type="entry name" value="NAD(P)-bd_dom_sf"/>
</dbReference>
<dbReference type="GO" id="GO:0005829">
    <property type="term" value="C:cytosol"/>
    <property type="evidence" value="ECO:0000318"/>
    <property type="project" value="GO_Central"/>
</dbReference>
<dbReference type="InParanoid" id="A0A059BQN9"/>
<dbReference type="GO" id="GO:0046294">
    <property type="term" value="P:formaldehyde catabolic process"/>
    <property type="evidence" value="ECO:0000318"/>
    <property type="project" value="GO_Central"/>
</dbReference>
<dbReference type="EMBL" id="KK198758">
    <property type="protein sequence ID" value="KCW68045.1"/>
    <property type="molecule type" value="Genomic_DNA"/>
</dbReference>
<dbReference type="Gramene" id="KCW68045">
    <property type="protein sequence ID" value="KCW68045"/>
    <property type="gene ID" value="EUGRSUZ_F01728"/>
</dbReference>
<dbReference type="PANTHER" id="PTHR43880">
    <property type="entry name" value="ALCOHOL DEHYDROGENASE"/>
    <property type="match status" value="1"/>
</dbReference>
<dbReference type="PANTHER" id="PTHR43880:SF7">
    <property type="entry name" value="ALCOHOL DEHYDROGENASE-LIKE 7"/>
    <property type="match status" value="1"/>
</dbReference>
<dbReference type="Gene3D" id="3.40.50.720">
    <property type="entry name" value="NAD(P)-binding Rossmann-like Domain"/>
    <property type="match status" value="2"/>
</dbReference>
<comment type="subunit">
    <text evidence="2">Homodimer.</text>
</comment>
<dbReference type="OMA" id="ECIGMAS"/>
<organism evidence="5">
    <name type="scientific">Eucalyptus grandis</name>
    <name type="common">Flooded gum</name>
    <dbReference type="NCBI Taxonomy" id="71139"/>
    <lineage>
        <taxon>Eukaryota</taxon>
        <taxon>Viridiplantae</taxon>
        <taxon>Streptophyta</taxon>
        <taxon>Embryophyta</taxon>
        <taxon>Tracheophyta</taxon>
        <taxon>Spermatophyta</taxon>
        <taxon>Magnoliopsida</taxon>
        <taxon>eudicotyledons</taxon>
        <taxon>Gunneridae</taxon>
        <taxon>Pentapetalae</taxon>
        <taxon>rosids</taxon>
        <taxon>malvids</taxon>
        <taxon>Myrtales</taxon>
        <taxon>Myrtaceae</taxon>
        <taxon>Myrtoideae</taxon>
        <taxon>Eucalypteae</taxon>
        <taxon>Eucalyptus</taxon>
    </lineage>
</organism>
<dbReference type="Gene3D" id="3.90.180.10">
    <property type="entry name" value="Medium-chain alcohol dehydrogenases, catalytic domain"/>
    <property type="match status" value="2"/>
</dbReference>
<comment type="cofactor">
    <cofactor evidence="1">
        <name>Zn(2+)</name>
        <dbReference type="ChEBI" id="CHEBI:29105"/>
    </cofactor>
</comment>
<keyword evidence="3" id="KW-0479">Metal-binding</keyword>
<dbReference type="SUPFAM" id="SSF50129">
    <property type="entry name" value="GroES-like"/>
    <property type="match status" value="2"/>
</dbReference>
<dbReference type="GO" id="GO:0008270">
    <property type="term" value="F:zinc ion binding"/>
    <property type="evidence" value="ECO:0000318"/>
    <property type="project" value="GO_Central"/>
</dbReference>
<dbReference type="eggNOG" id="KOG0022">
    <property type="taxonomic scope" value="Eukaryota"/>
</dbReference>
<name>A0A059BQN9_EUCGR</name>
<sequence length="255" mass="27819">MSDCGECADCKSKKSNLCSKLPFRVFPRMPRYETSRFKDLNGEVLYPFLFVSSFIEYTVVDVAHVTKIDPAIAPNRACLIGCGVSTGVGAAWRTASVEAGSTVAIFGLGLIGLEVVEGARLCGAARIIGVDKNPDKFEIGKKFGVTDFVNAGNCDNKALSQGWGKTVVLGVDRPGLQLTFSSFDVLHSRKSIMGSLFGGFKARSDIPILLRHYVDKELQLDEFVSHEVDFEDINKAFELLIEGKCLRCVMDGQMS</sequence>
<evidence type="ECO:0008006" key="6">
    <source>
        <dbReference type="Google" id="ProtNLM"/>
    </source>
</evidence>
<keyword evidence="4" id="KW-0862">Zinc</keyword>
<dbReference type="STRING" id="71139.A0A059BQN9"/>
<dbReference type="FunFam" id="3.40.50.720:FF:000003">
    <property type="entry name" value="S-(hydroxymethyl)glutathione dehydrogenase"/>
    <property type="match status" value="1"/>
</dbReference>
<dbReference type="GO" id="GO:0004022">
    <property type="term" value="F:alcohol dehydrogenase (NAD+) activity"/>
    <property type="evidence" value="ECO:0000318"/>
    <property type="project" value="GO_Central"/>
</dbReference>
<gene>
    <name evidence="5" type="ORF">EUGRSUZ_F01728</name>
</gene>
<evidence type="ECO:0000256" key="2">
    <source>
        <dbReference type="ARBA" id="ARBA00011738"/>
    </source>
</evidence>
<dbReference type="GO" id="GO:0051903">
    <property type="term" value="F:S-(hydroxymethyl)glutathione dehydrogenase [NAD(P)+] activity"/>
    <property type="evidence" value="ECO:0000318"/>
    <property type="project" value="GO_Central"/>
</dbReference>
<dbReference type="AlphaFoldDB" id="A0A059BQN9"/>
<accession>A0A059BQN9</accession>